<accession>X1LEJ5</accession>
<organism evidence="1">
    <name type="scientific">marine sediment metagenome</name>
    <dbReference type="NCBI Taxonomy" id="412755"/>
    <lineage>
        <taxon>unclassified sequences</taxon>
        <taxon>metagenomes</taxon>
        <taxon>ecological metagenomes</taxon>
    </lineage>
</organism>
<sequence>MMEKVIPGGIFKDLDLNGTAETGTIYFEVPAGRVVELLYGEYECETSAVVGNRKFKSYIMSPIAGLVLSLFEFTLAASLTKVIDFGIPKITETVIDDAIQLPSRLLMDGGMQLYFFISSSQAGDWFSFFGKYIEWIN</sequence>
<dbReference type="EMBL" id="BARV01000058">
    <property type="protein sequence ID" value="GAH92543.1"/>
    <property type="molecule type" value="Genomic_DNA"/>
</dbReference>
<protein>
    <submittedName>
        <fullName evidence="1">Uncharacterized protein</fullName>
    </submittedName>
</protein>
<proteinExistence type="predicted"/>
<dbReference type="AlphaFoldDB" id="X1LEJ5"/>
<evidence type="ECO:0000313" key="1">
    <source>
        <dbReference type="EMBL" id="GAH92543.1"/>
    </source>
</evidence>
<gene>
    <name evidence="1" type="ORF">S06H3_00343</name>
</gene>
<reference evidence="1" key="1">
    <citation type="journal article" date="2014" name="Front. Microbiol.">
        <title>High frequency of phylogenetically diverse reductive dehalogenase-homologous genes in deep subseafloor sedimentary metagenomes.</title>
        <authorList>
            <person name="Kawai M."/>
            <person name="Futagami T."/>
            <person name="Toyoda A."/>
            <person name="Takaki Y."/>
            <person name="Nishi S."/>
            <person name="Hori S."/>
            <person name="Arai W."/>
            <person name="Tsubouchi T."/>
            <person name="Morono Y."/>
            <person name="Uchiyama I."/>
            <person name="Ito T."/>
            <person name="Fujiyama A."/>
            <person name="Inagaki F."/>
            <person name="Takami H."/>
        </authorList>
    </citation>
    <scope>NUCLEOTIDE SEQUENCE</scope>
    <source>
        <strain evidence="1">Expedition CK06-06</strain>
    </source>
</reference>
<comment type="caution">
    <text evidence="1">The sequence shown here is derived from an EMBL/GenBank/DDBJ whole genome shotgun (WGS) entry which is preliminary data.</text>
</comment>
<name>X1LEJ5_9ZZZZ</name>